<evidence type="ECO:0000313" key="7">
    <source>
        <dbReference type="Proteomes" id="UP001328107"/>
    </source>
</evidence>
<reference evidence="7" key="1">
    <citation type="submission" date="2022-10" db="EMBL/GenBank/DDBJ databases">
        <title>Genome assembly of Pristionchus species.</title>
        <authorList>
            <person name="Yoshida K."/>
            <person name="Sommer R.J."/>
        </authorList>
    </citation>
    <scope>NUCLEOTIDE SEQUENCE [LARGE SCALE GENOMIC DNA]</scope>
    <source>
        <strain evidence="7">RS5460</strain>
    </source>
</reference>
<evidence type="ECO:0000259" key="5">
    <source>
        <dbReference type="Pfam" id="PF01064"/>
    </source>
</evidence>
<evidence type="ECO:0000256" key="4">
    <source>
        <dbReference type="SAM" id="SignalP"/>
    </source>
</evidence>
<keyword evidence="7" id="KW-1185">Reference proteome</keyword>
<feature type="domain" description="Activin types I and II receptor" evidence="5">
    <location>
        <begin position="44"/>
        <end position="106"/>
    </location>
</feature>
<evidence type="ECO:0000256" key="3">
    <source>
        <dbReference type="ARBA" id="ARBA00023136"/>
    </source>
</evidence>
<dbReference type="GO" id="GO:0016020">
    <property type="term" value="C:membrane"/>
    <property type="evidence" value="ECO:0007669"/>
    <property type="project" value="UniProtKB-SubCell"/>
</dbReference>
<dbReference type="Proteomes" id="UP001328107">
    <property type="component" value="Unassembled WGS sequence"/>
</dbReference>
<feature type="signal peptide" evidence="4">
    <location>
        <begin position="1"/>
        <end position="26"/>
    </location>
</feature>
<dbReference type="GO" id="GO:0004675">
    <property type="term" value="F:transmembrane receptor protein serine/threonine kinase activity"/>
    <property type="evidence" value="ECO:0007669"/>
    <property type="project" value="InterPro"/>
</dbReference>
<evidence type="ECO:0000256" key="2">
    <source>
        <dbReference type="ARBA" id="ARBA00022729"/>
    </source>
</evidence>
<dbReference type="SUPFAM" id="SSF57302">
    <property type="entry name" value="Snake toxin-like"/>
    <property type="match status" value="1"/>
</dbReference>
<sequence>ASAMNALTMSSRFILLLLLVVSTAASLKCIMGAGFGDGTGAFEEGNCVAGAQYCYTEDRTTDGIRIIGKSCAVPSFEHGMGSCQSVGCTKVPGGTTCCCKGDLCNA</sequence>
<gene>
    <name evidence="6" type="ORF">PMAYCL1PPCAC_22193</name>
</gene>
<dbReference type="PANTHER" id="PTHR34721">
    <property type="entry name" value="PROTEIN CBG09734"/>
    <property type="match status" value="1"/>
</dbReference>
<dbReference type="InterPro" id="IPR045860">
    <property type="entry name" value="Snake_toxin-like_sf"/>
</dbReference>
<dbReference type="Pfam" id="PF01064">
    <property type="entry name" value="Activin_recp"/>
    <property type="match status" value="1"/>
</dbReference>
<dbReference type="AlphaFoldDB" id="A0AAN5CWA8"/>
<organism evidence="6 7">
    <name type="scientific">Pristionchus mayeri</name>
    <dbReference type="NCBI Taxonomy" id="1317129"/>
    <lineage>
        <taxon>Eukaryota</taxon>
        <taxon>Metazoa</taxon>
        <taxon>Ecdysozoa</taxon>
        <taxon>Nematoda</taxon>
        <taxon>Chromadorea</taxon>
        <taxon>Rhabditida</taxon>
        <taxon>Rhabditina</taxon>
        <taxon>Diplogasteromorpha</taxon>
        <taxon>Diplogasteroidea</taxon>
        <taxon>Neodiplogasteridae</taxon>
        <taxon>Pristionchus</taxon>
    </lineage>
</organism>
<evidence type="ECO:0000256" key="1">
    <source>
        <dbReference type="ARBA" id="ARBA00004370"/>
    </source>
</evidence>
<comment type="subcellular location">
    <subcellularLocation>
        <location evidence="1">Membrane</location>
    </subcellularLocation>
</comment>
<comment type="caution">
    <text evidence="6">The sequence shown here is derived from an EMBL/GenBank/DDBJ whole genome shotgun (WGS) entry which is preliminary data.</text>
</comment>
<keyword evidence="2 4" id="KW-0732">Signal</keyword>
<accession>A0AAN5CWA8</accession>
<name>A0AAN5CWA8_9BILA</name>
<feature type="chain" id="PRO_5042922848" description="Activin types I and II receptor domain-containing protein" evidence="4">
    <location>
        <begin position="27"/>
        <end position="106"/>
    </location>
</feature>
<dbReference type="InterPro" id="IPR000472">
    <property type="entry name" value="Activin_recp"/>
</dbReference>
<keyword evidence="3" id="KW-0472">Membrane</keyword>
<dbReference type="EMBL" id="BTRK01000005">
    <property type="protein sequence ID" value="GMR51998.1"/>
    <property type="molecule type" value="Genomic_DNA"/>
</dbReference>
<proteinExistence type="predicted"/>
<feature type="non-terminal residue" evidence="6">
    <location>
        <position position="1"/>
    </location>
</feature>
<protein>
    <recommendedName>
        <fullName evidence="5">Activin types I and II receptor domain-containing protein</fullName>
    </recommendedName>
</protein>
<dbReference type="PANTHER" id="PTHR34721:SF3">
    <property type="entry name" value="ACTIVIN_RECP DOMAIN-CONTAINING PROTEIN-RELATED"/>
    <property type="match status" value="1"/>
</dbReference>
<evidence type="ECO:0000313" key="6">
    <source>
        <dbReference type="EMBL" id="GMR51998.1"/>
    </source>
</evidence>